<feature type="domain" description="Type I restriction modification DNA specificity" evidence="5">
    <location>
        <begin position="291"/>
        <end position="444"/>
    </location>
</feature>
<dbReference type="EMBL" id="JAVDWA010000006">
    <property type="protein sequence ID" value="MDR7074158.1"/>
    <property type="molecule type" value="Genomic_DNA"/>
</dbReference>
<proteinExistence type="inferred from homology"/>
<evidence type="ECO:0000313" key="6">
    <source>
        <dbReference type="EMBL" id="MDR7074158.1"/>
    </source>
</evidence>
<keyword evidence="4" id="KW-0175">Coiled coil</keyword>
<feature type="coiled-coil region" evidence="4">
    <location>
        <begin position="207"/>
        <end position="251"/>
    </location>
</feature>
<evidence type="ECO:0000259" key="5">
    <source>
        <dbReference type="Pfam" id="PF01420"/>
    </source>
</evidence>
<protein>
    <submittedName>
        <fullName evidence="6">Type I restriction enzyme S subunit</fullName>
        <ecNumber evidence="6">3.1.21.3</ecNumber>
    </submittedName>
</protein>
<gene>
    <name evidence="6" type="ORF">J2X07_003153</name>
</gene>
<comment type="caution">
    <text evidence="6">The sequence shown here is derived from an EMBL/GenBank/DDBJ whole genome shotgun (WGS) entry which is preliminary data.</text>
</comment>
<dbReference type="PANTHER" id="PTHR30408">
    <property type="entry name" value="TYPE-1 RESTRICTION ENZYME ECOKI SPECIFICITY PROTEIN"/>
    <property type="match status" value="1"/>
</dbReference>
<keyword evidence="3" id="KW-0238">DNA-binding</keyword>
<dbReference type="SUPFAM" id="SSF116734">
    <property type="entry name" value="DNA methylase specificity domain"/>
    <property type="match status" value="2"/>
</dbReference>
<name>A0ABU1U411_9BACL</name>
<feature type="domain" description="Type I restriction modification DNA specificity" evidence="5">
    <location>
        <begin position="72"/>
        <end position="213"/>
    </location>
</feature>
<dbReference type="GO" id="GO:0009035">
    <property type="term" value="F:type I site-specific deoxyribonuclease activity"/>
    <property type="evidence" value="ECO:0007669"/>
    <property type="project" value="UniProtKB-EC"/>
</dbReference>
<dbReference type="RefSeq" id="WP_310260655.1">
    <property type="nucleotide sequence ID" value="NZ_JAVDWA010000006.1"/>
</dbReference>
<organism evidence="6 7">
    <name type="scientific">Fictibacillus barbaricus</name>
    <dbReference type="NCBI Taxonomy" id="182136"/>
    <lineage>
        <taxon>Bacteria</taxon>
        <taxon>Bacillati</taxon>
        <taxon>Bacillota</taxon>
        <taxon>Bacilli</taxon>
        <taxon>Bacillales</taxon>
        <taxon>Fictibacillaceae</taxon>
        <taxon>Fictibacillus</taxon>
    </lineage>
</organism>
<evidence type="ECO:0000313" key="7">
    <source>
        <dbReference type="Proteomes" id="UP001258181"/>
    </source>
</evidence>
<dbReference type="Proteomes" id="UP001258181">
    <property type="component" value="Unassembled WGS sequence"/>
</dbReference>
<dbReference type="InterPro" id="IPR000055">
    <property type="entry name" value="Restrct_endonuc_typeI_TRD"/>
</dbReference>
<dbReference type="Gene3D" id="3.90.220.20">
    <property type="entry name" value="DNA methylase specificity domains"/>
    <property type="match status" value="2"/>
</dbReference>
<dbReference type="InterPro" id="IPR044946">
    <property type="entry name" value="Restrct_endonuc_typeI_TRD_sf"/>
</dbReference>
<keyword evidence="6" id="KW-0378">Hydrolase</keyword>
<keyword evidence="2" id="KW-0680">Restriction system</keyword>
<evidence type="ECO:0000256" key="3">
    <source>
        <dbReference type="ARBA" id="ARBA00023125"/>
    </source>
</evidence>
<evidence type="ECO:0000256" key="2">
    <source>
        <dbReference type="ARBA" id="ARBA00022747"/>
    </source>
</evidence>
<dbReference type="InterPro" id="IPR052021">
    <property type="entry name" value="Type-I_RS_S_subunit"/>
</dbReference>
<dbReference type="PANTHER" id="PTHR30408:SF12">
    <property type="entry name" value="TYPE I RESTRICTION ENZYME MJAVIII SPECIFICITY SUBUNIT"/>
    <property type="match status" value="1"/>
</dbReference>
<reference evidence="6 7" key="1">
    <citation type="submission" date="2023-07" db="EMBL/GenBank/DDBJ databases">
        <title>Sorghum-associated microbial communities from plants grown in Nebraska, USA.</title>
        <authorList>
            <person name="Schachtman D."/>
        </authorList>
    </citation>
    <scope>NUCLEOTIDE SEQUENCE [LARGE SCALE GENOMIC DNA]</scope>
    <source>
        <strain evidence="6 7">BE211</strain>
    </source>
</reference>
<comment type="similarity">
    <text evidence="1">Belongs to the type-I restriction system S methylase family.</text>
</comment>
<evidence type="ECO:0000256" key="1">
    <source>
        <dbReference type="ARBA" id="ARBA00010923"/>
    </source>
</evidence>
<sequence>MGFNIVSKKPSIVWAKGDTIDVDRLDSKFYDVKFIDSHNVLLNSKSSKSKLSEIINTMNAPIGWQGIPSNAYRDKGSGIPLIRVQNIQDNKINWETVIDVDPSIYNSQPAIQAEEGNIIITRVGHTIGKLCKVPQGIPKVAMGQNLTRISFDESKVDVDYIYAFLNTSYCRKQMDRFSYGGAQPSLTNKNIRDLLIVIPSFKTQTYIGDKVRKAEQMREEALQLRKEAEQIIKTILNLEELTLKINQLEKRSFWINSEDLFLNRLDSQYYGVIFQLIENHMKKISSEYISIGKLINYTFTGNRLNESEIGKKIYFIQSGNISENFLELNGEQIKTVIETPLNKVDFSDILFAKDGETIGKLAPCYTKEDIYINEHTICVKLKEAYKHYSSFIYYFLISEVGKVLIKREATGTAQKGISKNFLDNIKIPLVKESIVKELYEITVDLTEKLYTSNRLILEATSDVESLIEGSFEESKIIEAE</sequence>
<keyword evidence="7" id="KW-1185">Reference proteome</keyword>
<accession>A0ABU1U411</accession>
<dbReference type="Pfam" id="PF01420">
    <property type="entry name" value="Methylase_S"/>
    <property type="match status" value="2"/>
</dbReference>
<dbReference type="EC" id="3.1.21.3" evidence="6"/>
<evidence type="ECO:0000256" key="4">
    <source>
        <dbReference type="SAM" id="Coils"/>
    </source>
</evidence>